<evidence type="ECO:0008006" key="3">
    <source>
        <dbReference type="Google" id="ProtNLM"/>
    </source>
</evidence>
<sequence>MLQVVTVNADELDTFEQLGSKDKFWYDDRKYLFKARRKGTGEDWAEVIAALIAKELGLPFALYDLAEAINLPDPAVGEPEREPRGVRSLNFTPVDGGRLVVGNELIGPPPGTSAARAVRAAQRKLFHTAARIHRLLVSLPSLELPLGWAAPVSTMTPVGVMAGYLMLDVLVGNQDRHEENWGVVTYQRRIYLAPTFDHASSLGRELMDARREIKLAHKDDRHNVVGYASKALSQLFDRKTGERLITVSAFLDFAGYSREDALFWLRQLHRLDEQFFRQLFSLIPDSHITNIGRDFAVQLLMENRKTLLALTLWKKFIWLCRILSPAHGFLLHVLNTLGRRT</sequence>
<accession>A0A7V8JNE2</accession>
<protein>
    <recommendedName>
        <fullName evidence="3">HipA-like C-terminal domain-containing protein</fullName>
    </recommendedName>
</protein>
<proteinExistence type="predicted"/>
<evidence type="ECO:0000313" key="1">
    <source>
        <dbReference type="EMBL" id="KAF1017365.1"/>
    </source>
</evidence>
<name>A0A7V8JNE2_STEMA</name>
<reference evidence="2" key="1">
    <citation type="journal article" date="2020" name="MBio">
        <title>Horizontal gene transfer to a defensive symbiont with a reduced genome amongst a multipartite beetle microbiome.</title>
        <authorList>
            <person name="Waterworth S.C."/>
            <person name="Florez L.V."/>
            <person name="Rees E.R."/>
            <person name="Hertweck C."/>
            <person name="Kaltenpoth M."/>
            <person name="Kwan J.C."/>
        </authorList>
    </citation>
    <scope>NUCLEOTIDE SEQUENCE [LARGE SCALE GENOMIC DNA]</scope>
</reference>
<dbReference type="EMBL" id="WNDS01000001">
    <property type="protein sequence ID" value="KAF1017365.1"/>
    <property type="molecule type" value="Genomic_DNA"/>
</dbReference>
<dbReference type="Proteomes" id="UP000487117">
    <property type="component" value="Unassembled WGS sequence"/>
</dbReference>
<comment type="caution">
    <text evidence="1">The sequence shown here is derived from an EMBL/GenBank/DDBJ whole genome shotgun (WGS) entry which is preliminary data.</text>
</comment>
<organism evidence="1 2">
    <name type="scientific">Stenotrophomonas maltophilia</name>
    <name type="common">Pseudomonas maltophilia</name>
    <name type="synonym">Xanthomonas maltophilia</name>
    <dbReference type="NCBI Taxonomy" id="40324"/>
    <lineage>
        <taxon>Bacteria</taxon>
        <taxon>Pseudomonadati</taxon>
        <taxon>Pseudomonadota</taxon>
        <taxon>Gammaproteobacteria</taxon>
        <taxon>Lysobacterales</taxon>
        <taxon>Lysobacteraceae</taxon>
        <taxon>Stenotrophomonas</taxon>
        <taxon>Stenotrophomonas maltophilia group</taxon>
    </lineage>
</organism>
<evidence type="ECO:0000313" key="2">
    <source>
        <dbReference type="Proteomes" id="UP000487117"/>
    </source>
</evidence>
<dbReference type="Gene3D" id="1.10.1070.20">
    <property type="match status" value="1"/>
</dbReference>
<gene>
    <name evidence="1" type="ORF">GAK31_00629</name>
</gene>
<dbReference type="AlphaFoldDB" id="A0A7V8JNE2"/>